<evidence type="ECO:0000256" key="5">
    <source>
        <dbReference type="ARBA" id="ARBA00023004"/>
    </source>
</evidence>
<keyword evidence="7" id="KW-0234">DNA repair</keyword>
<evidence type="ECO:0000256" key="1">
    <source>
        <dbReference type="ARBA" id="ARBA00022485"/>
    </source>
</evidence>
<evidence type="ECO:0000259" key="8">
    <source>
        <dbReference type="SMART" id="SM00986"/>
    </source>
</evidence>
<keyword evidence="1" id="KW-0004">4Fe-4S</keyword>
<keyword evidence="3" id="KW-0227">DNA damage</keyword>
<comment type="caution">
    <text evidence="9">The sequence shown here is derived from an EMBL/GenBank/DDBJ whole genome shotgun (WGS) entry which is preliminary data.</text>
</comment>
<dbReference type="GO" id="GO:0006281">
    <property type="term" value="P:DNA repair"/>
    <property type="evidence" value="ECO:0007669"/>
    <property type="project" value="UniProtKB-KW"/>
</dbReference>
<evidence type="ECO:0000256" key="6">
    <source>
        <dbReference type="ARBA" id="ARBA00023014"/>
    </source>
</evidence>
<dbReference type="AlphaFoldDB" id="A0A0F9EUP2"/>
<feature type="non-terminal residue" evidence="9">
    <location>
        <position position="272"/>
    </location>
</feature>
<dbReference type="EMBL" id="LAZR01033224">
    <property type="protein sequence ID" value="KKL48705.1"/>
    <property type="molecule type" value="Genomic_DNA"/>
</dbReference>
<dbReference type="InterPro" id="IPR036895">
    <property type="entry name" value="Uracil-DNA_glycosylase-like_sf"/>
</dbReference>
<name>A0A0F9EUP2_9ZZZZ</name>
<proteinExistence type="predicted"/>
<evidence type="ECO:0000256" key="2">
    <source>
        <dbReference type="ARBA" id="ARBA00022723"/>
    </source>
</evidence>
<dbReference type="SUPFAM" id="SSF52141">
    <property type="entry name" value="Uracil-DNA glycosylase-like"/>
    <property type="match status" value="1"/>
</dbReference>
<dbReference type="GO" id="GO:0046872">
    <property type="term" value="F:metal ion binding"/>
    <property type="evidence" value="ECO:0007669"/>
    <property type="project" value="UniProtKB-KW"/>
</dbReference>
<reference evidence="9" key="1">
    <citation type="journal article" date="2015" name="Nature">
        <title>Complex archaea that bridge the gap between prokaryotes and eukaryotes.</title>
        <authorList>
            <person name="Spang A."/>
            <person name="Saw J.H."/>
            <person name="Jorgensen S.L."/>
            <person name="Zaremba-Niedzwiedzka K."/>
            <person name="Martijn J."/>
            <person name="Lind A.E."/>
            <person name="van Eijk R."/>
            <person name="Schleper C."/>
            <person name="Guy L."/>
            <person name="Ettema T.J."/>
        </authorList>
    </citation>
    <scope>NUCLEOTIDE SEQUENCE</scope>
</reference>
<dbReference type="Pfam" id="PF03167">
    <property type="entry name" value="UDG"/>
    <property type="match status" value="1"/>
</dbReference>
<dbReference type="GO" id="GO:0097506">
    <property type="term" value="F:deaminated base DNA N-glycosylase activity"/>
    <property type="evidence" value="ECO:0007669"/>
    <property type="project" value="UniProtKB-ARBA"/>
</dbReference>
<dbReference type="InterPro" id="IPR051536">
    <property type="entry name" value="UDG_Type-4/5"/>
</dbReference>
<evidence type="ECO:0000256" key="7">
    <source>
        <dbReference type="ARBA" id="ARBA00023204"/>
    </source>
</evidence>
<protein>
    <recommendedName>
        <fullName evidence="8">Uracil-DNA glycosylase-like domain-containing protein</fullName>
    </recommendedName>
</protein>
<organism evidence="9">
    <name type="scientific">marine sediment metagenome</name>
    <dbReference type="NCBI Taxonomy" id="412755"/>
    <lineage>
        <taxon>unclassified sequences</taxon>
        <taxon>metagenomes</taxon>
        <taxon>ecological metagenomes</taxon>
    </lineage>
</organism>
<dbReference type="PANTHER" id="PTHR33693">
    <property type="entry name" value="TYPE-5 URACIL-DNA GLYCOSYLASE"/>
    <property type="match status" value="1"/>
</dbReference>
<keyword evidence="5" id="KW-0408">Iron</keyword>
<evidence type="ECO:0000256" key="3">
    <source>
        <dbReference type="ARBA" id="ARBA00022763"/>
    </source>
</evidence>
<gene>
    <name evidence="9" type="ORF">LCGC14_2322850</name>
</gene>
<sequence>MPSYVGSVGSKSARIALFGEAPAKYEVMQGEPFVGQAGEMLSKVLQRAGIIRSVCYLDNIIRERLPNDKVDSMYQDKSNKKPTPELWKWFEDAWDRVNQLDANVVVAMGELALRCLVDTKFEEPKASGVTSWRGSVLPGRPEINSRKVLVSIHPQYVNYQSHMYPIFQFDMNRVRKESESPEIDVPERMLQVARGPLDVDELVARCSQADSIAIDIETRRDQIACIGFAISPTWAMTVPLTTSAGRFWDSVDLEAWVWEQIATILESDTPKI</sequence>
<dbReference type="GO" id="GO:0051539">
    <property type="term" value="F:4 iron, 4 sulfur cluster binding"/>
    <property type="evidence" value="ECO:0007669"/>
    <property type="project" value="UniProtKB-KW"/>
</dbReference>
<dbReference type="InterPro" id="IPR005122">
    <property type="entry name" value="Uracil-DNA_glycosylase-like"/>
</dbReference>
<dbReference type="SMART" id="SM00987">
    <property type="entry name" value="UreE_C"/>
    <property type="match status" value="1"/>
</dbReference>
<evidence type="ECO:0000313" key="9">
    <source>
        <dbReference type="EMBL" id="KKL48705.1"/>
    </source>
</evidence>
<accession>A0A0F9EUP2</accession>
<dbReference type="PANTHER" id="PTHR33693:SF1">
    <property type="entry name" value="TYPE-4 URACIL-DNA GLYCOSYLASE"/>
    <property type="match status" value="1"/>
</dbReference>
<dbReference type="Gene3D" id="3.40.470.10">
    <property type="entry name" value="Uracil-DNA glycosylase-like domain"/>
    <property type="match status" value="1"/>
</dbReference>
<evidence type="ECO:0000256" key="4">
    <source>
        <dbReference type="ARBA" id="ARBA00022801"/>
    </source>
</evidence>
<keyword evidence="6" id="KW-0411">Iron-sulfur</keyword>
<feature type="domain" description="Uracil-DNA glycosylase-like" evidence="8">
    <location>
        <begin position="5"/>
        <end position="168"/>
    </location>
</feature>
<keyword evidence="2" id="KW-0479">Metal-binding</keyword>
<keyword evidence="4" id="KW-0378">Hydrolase</keyword>
<dbReference type="SMART" id="SM00986">
    <property type="entry name" value="UDG"/>
    <property type="match status" value="1"/>
</dbReference>